<dbReference type="PROSITE" id="PS50943">
    <property type="entry name" value="HTH_CROC1"/>
    <property type="match status" value="1"/>
</dbReference>
<protein>
    <submittedName>
        <fullName evidence="2">Helix-turn-helix domain-containing protein</fullName>
    </submittedName>
</protein>
<dbReference type="InterPro" id="IPR001387">
    <property type="entry name" value="Cro/C1-type_HTH"/>
</dbReference>
<dbReference type="InterPro" id="IPR010982">
    <property type="entry name" value="Lambda_DNA-bd_dom_sf"/>
</dbReference>
<keyword evidence="3" id="KW-1185">Reference proteome</keyword>
<dbReference type="RefSeq" id="WP_229988774.1">
    <property type="nucleotide sequence ID" value="NZ_JAJJMO010000001.1"/>
</dbReference>
<gene>
    <name evidence="2" type="ORF">LNQ49_10615</name>
</gene>
<name>A0ABS8MTH4_9FLAO</name>
<accession>A0ABS8MTH4</accession>
<feature type="domain" description="HTH cro/C1-type" evidence="1">
    <location>
        <begin position="106"/>
        <end position="161"/>
    </location>
</feature>
<dbReference type="EMBL" id="JAJJMO010000001">
    <property type="protein sequence ID" value="MCC9072033.1"/>
    <property type="molecule type" value="Genomic_DNA"/>
</dbReference>
<evidence type="ECO:0000313" key="2">
    <source>
        <dbReference type="EMBL" id="MCC9072033.1"/>
    </source>
</evidence>
<organism evidence="2 3">
    <name type="scientific">Flavobacterium pisciphilum</name>
    <dbReference type="NCBI Taxonomy" id="2893755"/>
    <lineage>
        <taxon>Bacteria</taxon>
        <taxon>Pseudomonadati</taxon>
        <taxon>Bacteroidota</taxon>
        <taxon>Flavobacteriia</taxon>
        <taxon>Flavobacteriales</taxon>
        <taxon>Flavobacteriaceae</taxon>
        <taxon>Flavobacterium</taxon>
    </lineage>
</organism>
<dbReference type="Gene3D" id="1.10.260.40">
    <property type="entry name" value="lambda repressor-like DNA-binding domains"/>
    <property type="match status" value="1"/>
</dbReference>
<comment type="caution">
    <text evidence="2">The sequence shown here is derived from an EMBL/GenBank/DDBJ whole genome shotgun (WGS) entry which is preliminary data.</text>
</comment>
<evidence type="ECO:0000259" key="1">
    <source>
        <dbReference type="PROSITE" id="PS50943"/>
    </source>
</evidence>
<evidence type="ECO:0000313" key="3">
    <source>
        <dbReference type="Proteomes" id="UP001430919"/>
    </source>
</evidence>
<dbReference type="Proteomes" id="UP001430919">
    <property type="component" value="Unassembled WGS sequence"/>
</dbReference>
<dbReference type="SUPFAM" id="SSF47413">
    <property type="entry name" value="lambda repressor-like DNA-binding domains"/>
    <property type="match status" value="1"/>
</dbReference>
<proteinExistence type="predicted"/>
<dbReference type="CDD" id="cd00093">
    <property type="entry name" value="HTH_XRE"/>
    <property type="match status" value="1"/>
</dbReference>
<reference evidence="2" key="1">
    <citation type="submission" date="2021-11" db="EMBL/GenBank/DDBJ databases">
        <title>Description of novel Flavobacterium species.</title>
        <authorList>
            <person name="Saticioglu I.B."/>
            <person name="Ay H."/>
            <person name="Altun S."/>
            <person name="Duman M."/>
        </authorList>
    </citation>
    <scope>NUCLEOTIDE SEQUENCE</scope>
    <source>
        <strain evidence="2">F-65</strain>
    </source>
</reference>
<sequence length="196" mass="23218">MVEEIWTYRIMKTHFDIENIVEKGVITNELDYERALIADRKLRLLAKENFHFKNLRVKLRDIIEKYENSEWSDIDAIDDNKLIESEKSERIAELERLFIENRKLTIRRKIKELDLTQENLASILGHKSKTHMSELMNGIKPFTLKDLIIINRLLKIDITLLIPVFLSKEDQTKVKEAVRKLGKPNVRLTDDDLFLC</sequence>
<dbReference type="Pfam" id="PF01381">
    <property type="entry name" value="HTH_3"/>
    <property type="match status" value="1"/>
</dbReference>